<feature type="domain" description="Fe2OG dioxygenase" evidence="6">
    <location>
        <begin position="384"/>
        <end position="479"/>
    </location>
</feature>
<dbReference type="PROSITE" id="PS51471">
    <property type="entry name" value="FE2OG_OXY"/>
    <property type="match status" value="1"/>
</dbReference>
<evidence type="ECO:0000256" key="3">
    <source>
        <dbReference type="ARBA" id="ARBA00022964"/>
    </source>
</evidence>
<dbReference type="GO" id="GO:0004656">
    <property type="term" value="F:procollagen-proline 4-dioxygenase activity"/>
    <property type="evidence" value="ECO:0007669"/>
    <property type="project" value="TreeGrafter"/>
</dbReference>
<sequence length="483" mass="52779">MFSPNEVNTGMNFLQCSQNGLTNQGQDGTVIFSRLILTLDATGHLAGLYVRVEPKNGIGVIEWVNLRKENIASSGSLVSYRGVGVNCKGLFSGGELLHVEPCKQGRCTKGTGNRGKSRAVLLVVGGGGAEPRDGLTRVEVTHVVGVTNLGEQRKALLLDELSQFGCSDAIKHKAVISLVDHVNLLGSIGVHEELGITAVDVSLVLVLIHDLLAAIVTRGHEGDVGTIVDLAGVFDLDNSGTYMEERDTCSVDDYQGLEHVVTVSQDARGYEIKCHKETELILEPIEGGPQKRLSKLYISIEPHVSLILNLLEPDWIRHMIELGDTRWISSKTSTGRVASHPDSYSTQVSKTRRSQSAVFAHAETEIIAQIEHRVSLIAGVDVAYLERLVMVKYSPGDYFKEHHDGAFRSHTVLLYLNDVDGGETVFPELNIAVRPIGNSALYWRNTTDDGQADFRMLHAGVCPKSGTKYVVNCFFNVEPIRDQ</sequence>
<gene>
    <name evidence="7" type="ORF">BaOVIS_029150</name>
</gene>
<dbReference type="PANTHER" id="PTHR10869">
    <property type="entry name" value="PROLYL 4-HYDROXYLASE ALPHA SUBUNIT"/>
    <property type="match status" value="1"/>
</dbReference>
<evidence type="ECO:0000313" key="7">
    <source>
        <dbReference type="EMBL" id="GFE55511.1"/>
    </source>
</evidence>
<evidence type="ECO:0000256" key="5">
    <source>
        <dbReference type="ARBA" id="ARBA00023004"/>
    </source>
</evidence>
<evidence type="ECO:0000256" key="1">
    <source>
        <dbReference type="ARBA" id="ARBA00001961"/>
    </source>
</evidence>
<dbReference type="InterPro" id="IPR005123">
    <property type="entry name" value="Oxoglu/Fe-dep_dioxygenase_dom"/>
</dbReference>
<reference evidence="7" key="1">
    <citation type="submission" date="2019-12" db="EMBL/GenBank/DDBJ databases">
        <title>Genome sequence of Babesia ovis.</title>
        <authorList>
            <person name="Yamagishi J."/>
            <person name="Sevinc F."/>
            <person name="Xuan X."/>
        </authorList>
    </citation>
    <scope>NUCLEOTIDE SEQUENCE</scope>
    <source>
        <strain evidence="7">Selcuk</strain>
    </source>
</reference>
<dbReference type="GO" id="GO:0005783">
    <property type="term" value="C:endoplasmic reticulum"/>
    <property type="evidence" value="ECO:0007669"/>
    <property type="project" value="TreeGrafter"/>
</dbReference>
<protein>
    <submittedName>
        <fullName evidence="7">2OG-Fe(II) oxygenase family protein</fullName>
    </submittedName>
</protein>
<dbReference type="EMBL" id="BLIY01000022">
    <property type="protein sequence ID" value="GFE55511.1"/>
    <property type="molecule type" value="Genomic_DNA"/>
</dbReference>
<dbReference type="SMART" id="SM00702">
    <property type="entry name" value="P4Hc"/>
    <property type="match status" value="1"/>
</dbReference>
<dbReference type="Gene3D" id="2.60.120.620">
    <property type="entry name" value="q2cbj1_9rhob like domain"/>
    <property type="match status" value="1"/>
</dbReference>
<organism evidence="7 8">
    <name type="scientific">Babesia ovis</name>
    <dbReference type="NCBI Taxonomy" id="5869"/>
    <lineage>
        <taxon>Eukaryota</taxon>
        <taxon>Sar</taxon>
        <taxon>Alveolata</taxon>
        <taxon>Apicomplexa</taxon>
        <taxon>Aconoidasida</taxon>
        <taxon>Piroplasmida</taxon>
        <taxon>Babesiidae</taxon>
        <taxon>Babesia</taxon>
    </lineage>
</organism>
<evidence type="ECO:0000259" key="6">
    <source>
        <dbReference type="PROSITE" id="PS51471"/>
    </source>
</evidence>
<name>A0A9W5WW15_BABOV</name>
<keyword evidence="8" id="KW-1185">Reference proteome</keyword>
<evidence type="ECO:0000313" key="8">
    <source>
        <dbReference type="Proteomes" id="UP001057455"/>
    </source>
</evidence>
<dbReference type="Proteomes" id="UP001057455">
    <property type="component" value="Unassembled WGS sequence"/>
</dbReference>
<proteinExistence type="predicted"/>
<keyword evidence="2" id="KW-0479">Metal-binding</keyword>
<comment type="caution">
    <text evidence="7">The sequence shown here is derived from an EMBL/GenBank/DDBJ whole genome shotgun (WGS) entry which is preliminary data.</text>
</comment>
<evidence type="ECO:0000256" key="4">
    <source>
        <dbReference type="ARBA" id="ARBA00023002"/>
    </source>
</evidence>
<dbReference type="OrthoDB" id="407973at2759"/>
<dbReference type="AlphaFoldDB" id="A0A9W5WW15"/>
<keyword evidence="4" id="KW-0560">Oxidoreductase</keyword>
<dbReference type="InterPro" id="IPR006620">
    <property type="entry name" value="Pro_4_hyd_alph"/>
</dbReference>
<dbReference type="InterPro" id="IPR044862">
    <property type="entry name" value="Pro_4_hyd_alph_FE2OG_OXY"/>
</dbReference>
<dbReference type="InterPro" id="IPR045054">
    <property type="entry name" value="P4HA-like"/>
</dbReference>
<accession>A0A9W5WW15</accession>
<dbReference type="GO" id="GO:0005506">
    <property type="term" value="F:iron ion binding"/>
    <property type="evidence" value="ECO:0007669"/>
    <property type="project" value="InterPro"/>
</dbReference>
<dbReference type="GO" id="GO:0031418">
    <property type="term" value="F:L-ascorbic acid binding"/>
    <property type="evidence" value="ECO:0007669"/>
    <property type="project" value="InterPro"/>
</dbReference>
<dbReference type="Pfam" id="PF13640">
    <property type="entry name" value="2OG-FeII_Oxy_3"/>
    <property type="match status" value="1"/>
</dbReference>
<evidence type="ECO:0000256" key="2">
    <source>
        <dbReference type="ARBA" id="ARBA00022723"/>
    </source>
</evidence>
<keyword evidence="5" id="KW-0408">Iron</keyword>
<keyword evidence="3" id="KW-0223">Dioxygenase</keyword>
<dbReference type="PANTHER" id="PTHR10869:SF246">
    <property type="entry name" value="TRANSMEMBRANE PROLYL 4-HYDROXYLASE"/>
    <property type="match status" value="1"/>
</dbReference>
<comment type="cofactor">
    <cofactor evidence="1">
        <name>L-ascorbate</name>
        <dbReference type="ChEBI" id="CHEBI:38290"/>
    </cofactor>
</comment>